<dbReference type="SUPFAM" id="SSF49599">
    <property type="entry name" value="TRAF domain-like"/>
    <property type="match status" value="1"/>
</dbReference>
<dbReference type="AlphaFoldDB" id="A0A6J0JLR8"/>
<dbReference type="GeneID" id="108808932"/>
<protein>
    <submittedName>
        <fullName evidence="3">MATH domain and coiled-coil domain-containing protein At2g42480-like</fullName>
    </submittedName>
</protein>
<dbReference type="CDD" id="cd00121">
    <property type="entry name" value="MATH"/>
    <property type="match status" value="1"/>
</dbReference>
<dbReference type="InterPro" id="IPR002083">
    <property type="entry name" value="MATH/TRAF_dom"/>
</dbReference>
<dbReference type="InterPro" id="IPR008974">
    <property type="entry name" value="TRAF-like"/>
</dbReference>
<sequence length="456" mass="52283">MWNQKPSFRFEIENFTEKKAVVSSQTFVSGGCEWNVLIYPEGDRLSDGHLPLYINANSTKLRTGWKRSINFYFVLLNQSHKELHISPIMGKRNLFCAENPAWGSRKALPLSKFQESGFLENDKLIIEVYIKVIEAFDGEGGDVSNNKKKTVDINGFQVFASQVTKVGKIFTEHPDIAKDFKTTNQEVKTAYMNVLLRVIKTLHKPPKSLSETRLSKASSELSELMDVGFKLDWLKSKLEEVYLERKKPNVDGSKVQQLEEHVKELGLKLDSLNAKLDEVSLERKKGDDTNESRAKQVEKRVNNLGMMELELRLKLDSLNEKLDVVSLERKKADDTIESRAKQVEKRVKDLALMDLGFNKRLNTMLGDWERKKSHETSVFASRIEQMEEHVMGLGFKLDSLDTKLEEISKERKKADSCLVQKHEESVKNIEIMVSHLKAELDKKKDKTSDDGFLLVD</sequence>
<dbReference type="Pfam" id="PF22486">
    <property type="entry name" value="MATH_2"/>
    <property type="match status" value="1"/>
</dbReference>
<evidence type="ECO:0000313" key="2">
    <source>
        <dbReference type="Proteomes" id="UP000504610"/>
    </source>
</evidence>
<organism evidence="2 3">
    <name type="scientific">Raphanus sativus</name>
    <name type="common">Radish</name>
    <name type="synonym">Raphanus raphanistrum var. sativus</name>
    <dbReference type="NCBI Taxonomy" id="3726"/>
    <lineage>
        <taxon>Eukaryota</taxon>
        <taxon>Viridiplantae</taxon>
        <taxon>Streptophyta</taxon>
        <taxon>Embryophyta</taxon>
        <taxon>Tracheophyta</taxon>
        <taxon>Spermatophyta</taxon>
        <taxon>Magnoliopsida</taxon>
        <taxon>eudicotyledons</taxon>
        <taxon>Gunneridae</taxon>
        <taxon>Pentapetalae</taxon>
        <taxon>rosids</taxon>
        <taxon>malvids</taxon>
        <taxon>Brassicales</taxon>
        <taxon>Brassicaceae</taxon>
        <taxon>Brassiceae</taxon>
        <taxon>Raphanus</taxon>
    </lineage>
</organism>
<dbReference type="SMART" id="SM00061">
    <property type="entry name" value="MATH"/>
    <property type="match status" value="1"/>
</dbReference>
<reference evidence="3" key="2">
    <citation type="submission" date="2025-08" db="UniProtKB">
        <authorList>
            <consortium name="RefSeq"/>
        </authorList>
    </citation>
    <scope>IDENTIFICATION</scope>
    <source>
        <tissue evidence="3">Leaf</tissue>
    </source>
</reference>
<keyword evidence="2" id="KW-1185">Reference proteome</keyword>
<reference evidence="2" key="1">
    <citation type="journal article" date="2019" name="Database">
        <title>The radish genome database (RadishGD): an integrated information resource for radish genomics.</title>
        <authorList>
            <person name="Yu H.J."/>
            <person name="Baek S."/>
            <person name="Lee Y.J."/>
            <person name="Cho A."/>
            <person name="Mun J.H."/>
        </authorList>
    </citation>
    <scope>NUCLEOTIDE SEQUENCE [LARGE SCALE GENOMIC DNA]</scope>
    <source>
        <strain evidence="2">cv. WK10039</strain>
    </source>
</reference>
<evidence type="ECO:0000256" key="1">
    <source>
        <dbReference type="ARBA" id="ARBA00023054"/>
    </source>
</evidence>
<dbReference type="OrthoDB" id="192247at2759"/>
<dbReference type="KEGG" id="rsz:108808932"/>
<keyword evidence="1" id="KW-0175">Coiled coil</keyword>
<name>A0A6J0JLR8_RAPSA</name>
<dbReference type="PROSITE" id="PS50144">
    <property type="entry name" value="MATH"/>
    <property type="match status" value="1"/>
</dbReference>
<dbReference type="PROSITE" id="PS51257">
    <property type="entry name" value="PROKAR_LIPOPROTEIN"/>
    <property type="match status" value="1"/>
</dbReference>
<gene>
    <name evidence="3" type="primary">LOC108808932</name>
</gene>
<dbReference type="Proteomes" id="UP000504610">
    <property type="component" value="Chromosome 6"/>
</dbReference>
<dbReference type="Gene3D" id="2.60.210.10">
    <property type="entry name" value="Apoptosis, Tumor Necrosis Factor Receptor Associated Protein 2, Chain A"/>
    <property type="match status" value="1"/>
</dbReference>
<proteinExistence type="predicted"/>
<accession>A0A6J0JLR8</accession>
<dbReference type="RefSeq" id="XP_018436544.1">
    <property type="nucleotide sequence ID" value="XM_018581042.2"/>
</dbReference>
<dbReference type="InterPro" id="IPR050804">
    <property type="entry name" value="MCC"/>
</dbReference>
<dbReference type="PANTHER" id="PTHR46236">
    <property type="entry name" value="TRAF-LIKE SUPERFAMILY PROTEIN"/>
    <property type="match status" value="1"/>
</dbReference>
<dbReference type="Pfam" id="PF05278">
    <property type="entry name" value="PEARLI-4"/>
    <property type="match status" value="1"/>
</dbReference>
<dbReference type="PANTHER" id="PTHR46236:SF12">
    <property type="entry name" value="MATH DOMAIN-CONTAINING PROTEIN"/>
    <property type="match status" value="1"/>
</dbReference>
<evidence type="ECO:0000313" key="3">
    <source>
        <dbReference type="RefSeq" id="XP_018436544.1"/>
    </source>
</evidence>
<dbReference type="InterPro" id="IPR007942">
    <property type="entry name" value="PLipase-like"/>
</dbReference>